<dbReference type="AlphaFoldDB" id="A0A0F9IF55"/>
<dbReference type="EMBL" id="LAZR01021228">
    <property type="protein sequence ID" value="KKL86052.1"/>
    <property type="molecule type" value="Genomic_DNA"/>
</dbReference>
<evidence type="ECO:0000256" key="1">
    <source>
        <dbReference type="SAM" id="Phobius"/>
    </source>
</evidence>
<protein>
    <submittedName>
        <fullName evidence="2">Uncharacterized protein</fullName>
    </submittedName>
</protein>
<accession>A0A0F9IF55</accession>
<sequence>MMLAGPWDYLYLWQLPLFALYVAAWLIGGPYLMRWALGRFTSLPGRKRSLADSARLNFLGGGAATIVGCLVLGCFLALGLKVGPRWLMVVGAIAAGPAMLAMGWLVHWNLVGQPAKEMAPVTVTTVGSLLLAALLIGLVGFVPARIIRNRSAKLGQCQLQLMTLRQVLLGARARGGTYRRTHPGTELSDLNTLVETRFLKSKDLICPGRPLRPVGYLFVSARPGLPGSEKITVCDRYQNHEDKRLVLFNDGRILPVSEEEFQALLALPENAAMHKLGQADR</sequence>
<feature type="transmembrane region" description="Helical" evidence="1">
    <location>
        <begin position="86"/>
        <end position="106"/>
    </location>
</feature>
<comment type="caution">
    <text evidence="2">The sequence shown here is derived from an EMBL/GenBank/DDBJ whole genome shotgun (WGS) entry which is preliminary data.</text>
</comment>
<reference evidence="2" key="1">
    <citation type="journal article" date="2015" name="Nature">
        <title>Complex archaea that bridge the gap between prokaryotes and eukaryotes.</title>
        <authorList>
            <person name="Spang A."/>
            <person name="Saw J.H."/>
            <person name="Jorgensen S.L."/>
            <person name="Zaremba-Niedzwiedzka K."/>
            <person name="Martijn J."/>
            <person name="Lind A.E."/>
            <person name="van Eijk R."/>
            <person name="Schleper C."/>
            <person name="Guy L."/>
            <person name="Ettema T.J."/>
        </authorList>
    </citation>
    <scope>NUCLEOTIDE SEQUENCE</scope>
</reference>
<gene>
    <name evidence="2" type="ORF">LCGC14_1948580</name>
</gene>
<keyword evidence="1" id="KW-0812">Transmembrane</keyword>
<organism evidence="2">
    <name type="scientific">marine sediment metagenome</name>
    <dbReference type="NCBI Taxonomy" id="412755"/>
    <lineage>
        <taxon>unclassified sequences</taxon>
        <taxon>metagenomes</taxon>
        <taxon>ecological metagenomes</taxon>
    </lineage>
</organism>
<name>A0A0F9IF55_9ZZZZ</name>
<keyword evidence="1" id="KW-0472">Membrane</keyword>
<keyword evidence="1" id="KW-1133">Transmembrane helix</keyword>
<feature type="transmembrane region" description="Helical" evidence="1">
    <location>
        <begin position="12"/>
        <end position="37"/>
    </location>
</feature>
<proteinExistence type="predicted"/>
<evidence type="ECO:0000313" key="2">
    <source>
        <dbReference type="EMBL" id="KKL86052.1"/>
    </source>
</evidence>
<feature type="transmembrane region" description="Helical" evidence="1">
    <location>
        <begin position="58"/>
        <end position="80"/>
    </location>
</feature>
<feature type="transmembrane region" description="Helical" evidence="1">
    <location>
        <begin position="118"/>
        <end position="142"/>
    </location>
</feature>